<dbReference type="RefSeq" id="WP_020370260.1">
    <property type="nucleotide sequence ID" value="NZ_APJW01000002.1"/>
</dbReference>
<dbReference type="EMBL" id="APJW01000002">
    <property type="protein sequence ID" value="EQM62725.1"/>
    <property type="molecule type" value="Genomic_DNA"/>
</dbReference>
<dbReference type="PANTHER" id="PTHR33280:SF1">
    <property type="entry name" value="LARGE RIBOSOMAL SUBUNIT PROTEIN BL31C"/>
    <property type="match status" value="1"/>
</dbReference>
<evidence type="ECO:0000313" key="6">
    <source>
        <dbReference type="EMBL" id="EQM62725.1"/>
    </source>
</evidence>
<dbReference type="InterPro" id="IPR042105">
    <property type="entry name" value="Ribosomal_bL31_sf"/>
</dbReference>
<dbReference type="HAMAP" id="MF_00502">
    <property type="entry name" value="Ribosomal_bL31_2"/>
    <property type="match status" value="1"/>
</dbReference>
<dbReference type="InterPro" id="IPR002150">
    <property type="entry name" value="Ribosomal_bL31"/>
</dbReference>
<dbReference type="GO" id="GO:0005840">
    <property type="term" value="C:ribosome"/>
    <property type="evidence" value="ECO:0007669"/>
    <property type="project" value="UniProtKB-KW"/>
</dbReference>
<name>A0ABN0MZC8_9CHLA</name>
<dbReference type="NCBIfam" id="TIGR00105">
    <property type="entry name" value="L31"/>
    <property type="match status" value="1"/>
</dbReference>
<dbReference type="PANTHER" id="PTHR33280">
    <property type="entry name" value="50S RIBOSOMAL PROTEIN L31, CHLOROPLASTIC"/>
    <property type="match status" value="1"/>
</dbReference>
<dbReference type="Pfam" id="PF01197">
    <property type="entry name" value="Ribosomal_L31"/>
    <property type="match status" value="1"/>
</dbReference>
<dbReference type="InterPro" id="IPR027493">
    <property type="entry name" value="Ribosomal_bL31_B"/>
</dbReference>
<evidence type="ECO:0000256" key="1">
    <source>
        <dbReference type="ARBA" id="ARBA00008196"/>
    </source>
</evidence>
<evidence type="ECO:0000313" key="7">
    <source>
        <dbReference type="Proteomes" id="UP000016064"/>
    </source>
</evidence>
<keyword evidence="3 5" id="KW-0689">Ribosomal protein</keyword>
<organism evidence="6 7">
    <name type="scientific">Chlamydia ibidis 10-1398/6</name>
    <dbReference type="NCBI Taxonomy" id="1046581"/>
    <lineage>
        <taxon>Bacteria</taxon>
        <taxon>Pseudomonadati</taxon>
        <taxon>Chlamydiota</taxon>
        <taxon>Chlamydiia</taxon>
        <taxon>Chlamydiales</taxon>
        <taxon>Chlamydiaceae</taxon>
        <taxon>Chlamydia/Chlamydophila group</taxon>
        <taxon>Chlamydia</taxon>
    </lineage>
</organism>
<evidence type="ECO:0000256" key="2">
    <source>
        <dbReference type="ARBA" id="ARBA00011838"/>
    </source>
</evidence>
<dbReference type="PROSITE" id="PS01143">
    <property type="entry name" value="RIBOSOMAL_L31"/>
    <property type="match status" value="1"/>
</dbReference>
<dbReference type="Proteomes" id="UP000016064">
    <property type="component" value="Unassembled WGS sequence"/>
</dbReference>
<comment type="caution">
    <text evidence="6">The sequence shown here is derived from an EMBL/GenBank/DDBJ whole genome shotgun (WGS) entry which is preliminary data.</text>
</comment>
<evidence type="ECO:0000256" key="3">
    <source>
        <dbReference type="ARBA" id="ARBA00022980"/>
    </source>
</evidence>
<comment type="similarity">
    <text evidence="1 5">Belongs to the bacterial ribosomal protein bL31 family. Type B subfamily.</text>
</comment>
<dbReference type="NCBIfam" id="NF002462">
    <property type="entry name" value="PRK01678.1"/>
    <property type="match status" value="1"/>
</dbReference>
<dbReference type="SUPFAM" id="SSF143800">
    <property type="entry name" value="L28p-like"/>
    <property type="match status" value="1"/>
</dbReference>
<accession>A0ABN0MZC8</accession>
<dbReference type="Gene3D" id="4.10.830.30">
    <property type="entry name" value="Ribosomal protein L31"/>
    <property type="match status" value="1"/>
</dbReference>
<evidence type="ECO:0000256" key="4">
    <source>
        <dbReference type="ARBA" id="ARBA00023274"/>
    </source>
</evidence>
<dbReference type="InterPro" id="IPR034704">
    <property type="entry name" value="Ribosomal_bL28/bL31-like_sf"/>
</dbReference>
<comment type="subunit">
    <text evidence="2 5">Part of the 50S ribosomal subunit.</text>
</comment>
<gene>
    <name evidence="6" type="primary">rpmE</name>
    <name evidence="5" type="synonym">rpmE2</name>
    <name evidence="6" type="ORF">H359_0710</name>
</gene>
<sequence length="108" mass="12275">MKKNTHPEYRQVLFVDSSTGYKFVCGSTYQSEKTEVFEGKEYPVCYVSVSSSSHPFFTGSKKFVDAEGRVDKFLKRYSSLKVPVQQTQVSEDAVVSKSKKRAVSKKKK</sequence>
<keyword evidence="4 5" id="KW-0687">Ribonucleoprotein</keyword>
<reference evidence="6 7" key="1">
    <citation type="submission" date="2013-07" db="EMBL/GenBank/DDBJ databases">
        <title>Isolation of a new Chlamydia species from the feral Sacred Ibis (Threskiornis aethiopicus): Chlamydia ibidis.</title>
        <authorList>
            <person name="Vorimore F."/>
            <person name="Hsia R.-C."/>
            <person name="Huot-Creasy H."/>
            <person name="Bastian S."/>
            <person name="Deruyter L."/>
            <person name="Passet A."/>
            <person name="Sachse K."/>
            <person name="Bavoil P."/>
            <person name="Myers G."/>
            <person name="Laroucau K."/>
        </authorList>
    </citation>
    <scope>NUCLEOTIDE SEQUENCE [LARGE SCALE GENOMIC DNA]</scope>
    <source>
        <strain evidence="6 7">10-1398/6</strain>
    </source>
</reference>
<protein>
    <recommendedName>
        <fullName evidence="5">Large ribosomal subunit protein bL31B</fullName>
    </recommendedName>
</protein>
<evidence type="ECO:0000256" key="5">
    <source>
        <dbReference type="HAMAP-Rule" id="MF_00502"/>
    </source>
</evidence>
<dbReference type="PRINTS" id="PR01249">
    <property type="entry name" value="RIBOSOMALL31"/>
</dbReference>
<proteinExistence type="inferred from homology"/>
<keyword evidence="7" id="KW-1185">Reference proteome</keyword>